<dbReference type="GO" id="GO:0030154">
    <property type="term" value="P:cell differentiation"/>
    <property type="evidence" value="ECO:0007669"/>
    <property type="project" value="TreeGrafter"/>
</dbReference>
<dbReference type="GO" id="GO:0005576">
    <property type="term" value="C:extracellular region"/>
    <property type="evidence" value="ECO:0007669"/>
    <property type="project" value="TreeGrafter"/>
</dbReference>
<accession>A0A3G5BIG2</accession>
<dbReference type="Pfam" id="PF07648">
    <property type="entry name" value="Kazal_2"/>
    <property type="match status" value="1"/>
</dbReference>
<dbReference type="Gene3D" id="3.30.60.30">
    <property type="match status" value="4"/>
</dbReference>
<dbReference type="InterPro" id="IPR002350">
    <property type="entry name" value="Kazal_dom"/>
</dbReference>
<proteinExistence type="evidence at transcript level"/>
<feature type="domain" description="Kazal-like" evidence="5">
    <location>
        <begin position="188"/>
        <end position="243"/>
    </location>
</feature>
<keyword evidence="4" id="KW-0732">Signal</keyword>
<dbReference type="EMBL" id="MK075169">
    <property type="protein sequence ID" value="AYV99572.1"/>
    <property type="molecule type" value="mRNA"/>
</dbReference>
<feature type="domain" description="Kazal-like" evidence="5">
    <location>
        <begin position="71"/>
        <end position="126"/>
    </location>
</feature>
<dbReference type="PANTHER" id="PTHR10913">
    <property type="entry name" value="FOLLISTATIN-RELATED"/>
    <property type="match status" value="1"/>
</dbReference>
<dbReference type="PANTHER" id="PTHR10913:SF45">
    <property type="entry name" value="FOLLISTATIN, ISOFORM A-RELATED"/>
    <property type="match status" value="1"/>
</dbReference>
<dbReference type="SUPFAM" id="SSF100895">
    <property type="entry name" value="Kazal-type serine protease inhibitors"/>
    <property type="match status" value="4"/>
</dbReference>
<dbReference type="AlphaFoldDB" id="A0A3G5BIG2"/>
<dbReference type="InterPro" id="IPR050653">
    <property type="entry name" value="Prot_Inhib_GrowthFact_Antg"/>
</dbReference>
<dbReference type="PROSITE" id="PS51465">
    <property type="entry name" value="KAZAL_2"/>
    <property type="match status" value="4"/>
</dbReference>
<reference evidence="6" key="1">
    <citation type="journal article" date="2018" name="Toxins">
        <title>Buzz kill: function and proteomic composition of venom from the giant assassin fly Dolopus genitalis (Diptera: Asilidae).</title>
        <authorList>
            <person name="Walker A.A."/>
            <person name="Dobson J."/>
            <person name="Jin J."/>
            <person name="Robinson S.D."/>
            <person name="Herzig V."/>
            <person name="Vetter I."/>
            <person name="King G.F."/>
            <person name="Fry B.G."/>
        </authorList>
    </citation>
    <scope>NUCLEOTIDE SEQUENCE</scope>
    <source>
        <strain evidence="6">Dg51</strain>
        <tissue evidence="6">Venom/thoracic glands</tissue>
    </source>
</reference>
<feature type="signal peptide" evidence="4">
    <location>
        <begin position="1"/>
        <end position="18"/>
    </location>
</feature>
<dbReference type="InterPro" id="IPR036058">
    <property type="entry name" value="Kazal_dom_sf"/>
</dbReference>
<feature type="domain" description="Kazal-like" evidence="5">
    <location>
        <begin position="15"/>
        <end position="70"/>
    </location>
</feature>
<protein>
    <submittedName>
        <fullName evidence="6">Venom polypeptide</fullName>
    </submittedName>
</protein>
<dbReference type="CDD" id="cd00104">
    <property type="entry name" value="KAZAL_FS"/>
    <property type="match status" value="3"/>
</dbReference>
<evidence type="ECO:0000256" key="2">
    <source>
        <dbReference type="ARBA" id="ARBA00022900"/>
    </source>
</evidence>
<dbReference type="Pfam" id="PF00050">
    <property type="entry name" value="Kazal_1"/>
    <property type="match status" value="3"/>
</dbReference>
<keyword evidence="1" id="KW-0646">Protease inhibitor</keyword>
<feature type="domain" description="Kazal-like" evidence="5">
    <location>
        <begin position="129"/>
        <end position="184"/>
    </location>
</feature>
<evidence type="ECO:0000313" key="6">
    <source>
        <dbReference type="EMBL" id="AYV99572.1"/>
    </source>
</evidence>
<dbReference type="SMART" id="SM00280">
    <property type="entry name" value="KAZAL"/>
    <property type="match status" value="4"/>
</dbReference>
<evidence type="ECO:0000256" key="3">
    <source>
        <dbReference type="ARBA" id="ARBA00023157"/>
    </source>
</evidence>
<evidence type="ECO:0000256" key="4">
    <source>
        <dbReference type="SAM" id="SignalP"/>
    </source>
</evidence>
<organism evidence="6">
    <name type="scientific">Dolopus genitalis</name>
    <name type="common">Giant Australian assassin fly</name>
    <name type="synonym">Asilus genitalis</name>
    <dbReference type="NCBI Taxonomy" id="2488630"/>
    <lineage>
        <taxon>Eukaryota</taxon>
        <taxon>Metazoa</taxon>
        <taxon>Ecdysozoa</taxon>
        <taxon>Arthropoda</taxon>
        <taxon>Hexapoda</taxon>
        <taxon>Insecta</taxon>
        <taxon>Pterygota</taxon>
        <taxon>Neoptera</taxon>
        <taxon>Endopterygota</taxon>
        <taxon>Diptera</taxon>
        <taxon>Brachycera</taxon>
        <taxon>Muscomorpha</taxon>
        <taxon>Asiloidea</taxon>
        <taxon>Asilidae</taxon>
        <taxon>Asilinae</taxon>
        <taxon>Dolopus</taxon>
    </lineage>
</organism>
<name>A0A3G5BIG2_DOLGE</name>
<keyword evidence="3" id="KW-1015">Disulfide bond</keyword>
<feature type="chain" id="PRO_5017960132" evidence="4">
    <location>
        <begin position="19"/>
        <end position="243"/>
    </location>
</feature>
<keyword evidence="2" id="KW-0722">Serine protease inhibitor</keyword>
<evidence type="ECO:0000259" key="5">
    <source>
        <dbReference type="PROSITE" id="PS51465"/>
    </source>
</evidence>
<sequence length="243" mass="28173">MKLFGSIVLFAFLAFVTSNPCETPCTREHKPVCGTDGTHYKFFNNPCLLRNQVCKDGKVWRQTRMTDCIGGFEDDRCEKPCTKILRPVCGTDGQQFRLFPNACILGNQRCRDGMKWIQTRMAECKAKTFEEYYTCEIPCTRELNPVCGTNGERFKIFANPCVMKNEHCRDGRKWIQTRMDSCQPNDVEDFQKKCKLICPALYAPVCGFNGETYKWFQNKCIMEMDNCLFNHNWVADKMENCKA</sequence>
<evidence type="ECO:0000256" key="1">
    <source>
        <dbReference type="ARBA" id="ARBA00022690"/>
    </source>
</evidence>